<dbReference type="CDD" id="cd01991">
    <property type="entry name" value="Asn_synthase_B_C"/>
    <property type="match status" value="1"/>
</dbReference>
<evidence type="ECO:0000259" key="8">
    <source>
        <dbReference type="Pfam" id="PF13537"/>
    </source>
</evidence>
<dbReference type="Gene3D" id="3.40.50.620">
    <property type="entry name" value="HUPs"/>
    <property type="match status" value="1"/>
</dbReference>
<dbReference type="SUPFAM" id="SSF56235">
    <property type="entry name" value="N-terminal nucleophile aminohydrolases (Ntn hydrolases)"/>
    <property type="match status" value="1"/>
</dbReference>
<dbReference type="EMBL" id="JAIMBW010000001">
    <property type="protein sequence ID" value="MBY4893441.1"/>
    <property type="molecule type" value="Genomic_DNA"/>
</dbReference>
<keyword evidence="5" id="KW-0067">ATP-binding</keyword>
<dbReference type="InterPro" id="IPR001962">
    <property type="entry name" value="Asn_synthase"/>
</dbReference>
<sequence length="495" mass="54715">MVCDREAGLIYLSRDRLGKKPLNYTQRGSSFYVASEVKAFFALPDFDPTPNATVAARYLGQILQNADELSWVDGVQGLPPASIGELRIDRPHDGLSNVRRYWTADMSPLNPTLRDEDHLATLRDLVSDATRLRLHADVPVGIALSGGLDSSILAAVAAEAQAENGVAAALLSVVHPGAADDESEFVHAMASHLGSDVTLVSLDMASDGPDATYDLIKRCNHMNDGPLSSLSSVLFYKLMEQARARNITAILTGQGADEAFCGYRKFPFLEAKSRLKSGRILSGTGFLANFISNGTMLGQFKFSEAKRYLGAKNASILGPAAKEAYAPIDLSEIGGGIANRQLLDIERLSVPYLCHYEDRMSMAMSREVRSPFLDYRVLEMGLKLPVHLKMQRGWTKYALRKAFEDKLPASISWRKDKKGFVNPEADWFKGELRARVLDLMGDPANPVYQLGLVDRATYLDLYTSFCNGDNRIWFRDVFAPFSLSLWLADWKSRAN</sequence>
<feature type="domain" description="Glutamine amidotransferase type-2" evidence="8">
    <location>
        <begin position="2"/>
        <end position="41"/>
    </location>
</feature>
<dbReference type="EC" id="6.3.5.4" evidence="3"/>
<dbReference type="Pfam" id="PF00733">
    <property type="entry name" value="Asn_synthase"/>
    <property type="match status" value="1"/>
</dbReference>
<comment type="similarity">
    <text evidence="2">Belongs to the asparagine synthetase family.</text>
</comment>
<evidence type="ECO:0000256" key="2">
    <source>
        <dbReference type="ARBA" id="ARBA00005752"/>
    </source>
</evidence>
<dbReference type="InterPro" id="IPR017932">
    <property type="entry name" value="GATase_2_dom"/>
</dbReference>
<comment type="catalytic activity">
    <reaction evidence="6">
        <text>L-aspartate + L-glutamine + ATP + H2O = L-asparagine + L-glutamate + AMP + diphosphate + H(+)</text>
        <dbReference type="Rhea" id="RHEA:12228"/>
        <dbReference type="ChEBI" id="CHEBI:15377"/>
        <dbReference type="ChEBI" id="CHEBI:15378"/>
        <dbReference type="ChEBI" id="CHEBI:29985"/>
        <dbReference type="ChEBI" id="CHEBI:29991"/>
        <dbReference type="ChEBI" id="CHEBI:30616"/>
        <dbReference type="ChEBI" id="CHEBI:33019"/>
        <dbReference type="ChEBI" id="CHEBI:58048"/>
        <dbReference type="ChEBI" id="CHEBI:58359"/>
        <dbReference type="ChEBI" id="CHEBI:456215"/>
        <dbReference type="EC" id="6.3.5.4"/>
    </reaction>
</comment>
<evidence type="ECO:0000259" key="7">
    <source>
        <dbReference type="Pfam" id="PF00733"/>
    </source>
</evidence>
<keyword evidence="4" id="KW-0547">Nucleotide-binding</keyword>
<evidence type="ECO:0000256" key="5">
    <source>
        <dbReference type="ARBA" id="ARBA00022840"/>
    </source>
</evidence>
<dbReference type="Gene3D" id="3.60.20.10">
    <property type="entry name" value="Glutamine Phosphoribosylpyrophosphate, subunit 1, domain 1"/>
    <property type="match status" value="1"/>
</dbReference>
<evidence type="ECO:0000313" key="10">
    <source>
        <dbReference type="Proteomes" id="UP000693972"/>
    </source>
</evidence>
<dbReference type="SUPFAM" id="SSF52402">
    <property type="entry name" value="Adenine nucleotide alpha hydrolases-like"/>
    <property type="match status" value="1"/>
</dbReference>
<evidence type="ECO:0000256" key="6">
    <source>
        <dbReference type="ARBA" id="ARBA00048741"/>
    </source>
</evidence>
<evidence type="ECO:0000313" key="9">
    <source>
        <dbReference type="EMBL" id="QXL86164.1"/>
    </source>
</evidence>
<dbReference type="InterPro" id="IPR014729">
    <property type="entry name" value="Rossmann-like_a/b/a_fold"/>
</dbReference>
<evidence type="ECO:0000256" key="1">
    <source>
        <dbReference type="ARBA" id="ARBA00005187"/>
    </source>
</evidence>
<dbReference type="EMBL" id="CP078073">
    <property type="protein sequence ID" value="QXL86164.1"/>
    <property type="molecule type" value="Genomic_DNA"/>
</dbReference>
<dbReference type="AlphaFoldDB" id="A0A975TSV3"/>
<dbReference type="PIRSF" id="PIRSF001589">
    <property type="entry name" value="Asn_synthetase_glu-h"/>
    <property type="match status" value="1"/>
</dbReference>
<dbReference type="Proteomes" id="UP000693972">
    <property type="component" value="Unassembled WGS sequence"/>
</dbReference>
<dbReference type="GO" id="GO:0005524">
    <property type="term" value="F:ATP binding"/>
    <property type="evidence" value="ECO:0007669"/>
    <property type="project" value="UniProtKB-KW"/>
</dbReference>
<dbReference type="PANTHER" id="PTHR43284:SF1">
    <property type="entry name" value="ASPARAGINE SYNTHETASE"/>
    <property type="match status" value="1"/>
</dbReference>
<dbReference type="GO" id="GO:0004066">
    <property type="term" value="F:asparagine synthase (glutamine-hydrolyzing) activity"/>
    <property type="evidence" value="ECO:0007669"/>
    <property type="project" value="UniProtKB-EC"/>
</dbReference>
<reference evidence="9 10" key="1">
    <citation type="submission" date="2021-07" db="EMBL/GenBank/DDBJ databases">
        <title>Karlodiniumbacter phycospheric gen. nov., sp. nov., a phycosphere bacterium isolated from karlodinium veneficum.</title>
        <authorList>
            <person name="Peng Y."/>
            <person name="Jiang L."/>
            <person name="Lee J."/>
        </authorList>
    </citation>
    <scope>NUCLEOTIDE SEQUENCE</scope>
    <source>
        <strain evidence="9 10">N5</strain>
    </source>
</reference>
<dbReference type="InterPro" id="IPR051786">
    <property type="entry name" value="ASN_synthetase/amidase"/>
</dbReference>
<feature type="domain" description="Asparagine synthetase" evidence="7">
    <location>
        <begin position="122"/>
        <end position="487"/>
    </location>
</feature>
<evidence type="ECO:0000256" key="3">
    <source>
        <dbReference type="ARBA" id="ARBA00012737"/>
    </source>
</evidence>
<comment type="pathway">
    <text evidence="1">Amino-acid biosynthesis; L-asparagine biosynthesis; L-asparagine from L-aspartate (L-Gln route): step 1/1.</text>
</comment>
<keyword evidence="10" id="KW-1185">Reference proteome</keyword>
<evidence type="ECO:0000256" key="4">
    <source>
        <dbReference type="ARBA" id="ARBA00022741"/>
    </source>
</evidence>
<gene>
    <name evidence="9" type="ORF">KUL25_11765</name>
</gene>
<dbReference type="InterPro" id="IPR006426">
    <property type="entry name" value="Asn_synth_AEB"/>
</dbReference>
<proteinExistence type="inferred from homology"/>
<dbReference type="GO" id="GO:0006529">
    <property type="term" value="P:asparagine biosynthetic process"/>
    <property type="evidence" value="ECO:0007669"/>
    <property type="project" value="InterPro"/>
</dbReference>
<protein>
    <recommendedName>
        <fullName evidence="3">asparagine synthase (glutamine-hydrolyzing)</fullName>
        <ecNumber evidence="3">6.3.5.4</ecNumber>
    </recommendedName>
</protein>
<dbReference type="PANTHER" id="PTHR43284">
    <property type="entry name" value="ASPARAGINE SYNTHETASE (GLUTAMINE-HYDROLYZING)"/>
    <property type="match status" value="1"/>
</dbReference>
<dbReference type="Pfam" id="PF13537">
    <property type="entry name" value="GATase_7"/>
    <property type="match status" value="1"/>
</dbReference>
<name>A0A975TSV3_9RHOB</name>
<accession>A0A975TSV3</accession>
<organism evidence="9">
    <name type="scientific">Gymnodinialimonas phycosphaerae</name>
    <dbReference type="NCBI Taxonomy" id="2841589"/>
    <lineage>
        <taxon>Bacteria</taxon>
        <taxon>Pseudomonadati</taxon>
        <taxon>Pseudomonadota</taxon>
        <taxon>Alphaproteobacteria</taxon>
        <taxon>Rhodobacterales</taxon>
        <taxon>Paracoccaceae</taxon>
        <taxon>Gymnodinialimonas</taxon>
    </lineage>
</organism>
<dbReference type="InterPro" id="IPR029055">
    <property type="entry name" value="Ntn_hydrolases_N"/>
</dbReference>
<dbReference type="GO" id="GO:0005829">
    <property type="term" value="C:cytosol"/>
    <property type="evidence" value="ECO:0007669"/>
    <property type="project" value="TreeGrafter"/>
</dbReference>